<dbReference type="Proteomes" id="UP000054558">
    <property type="component" value="Unassembled WGS sequence"/>
</dbReference>
<feature type="compositionally biased region" description="Basic and acidic residues" evidence="1">
    <location>
        <begin position="342"/>
        <end position="354"/>
    </location>
</feature>
<dbReference type="SUPFAM" id="SSF55729">
    <property type="entry name" value="Acyl-CoA N-acyltransferases (Nat)"/>
    <property type="match status" value="1"/>
</dbReference>
<dbReference type="Pfam" id="PF04770">
    <property type="entry name" value="ZF-HD_dimer"/>
    <property type="match status" value="1"/>
</dbReference>
<accession>A0A1Y1HYQ6</accession>
<dbReference type="AlphaFoldDB" id="A0A1Y1HYQ6"/>
<evidence type="ECO:0000313" key="3">
    <source>
        <dbReference type="EMBL" id="GAQ83323.1"/>
    </source>
</evidence>
<feature type="compositionally biased region" description="Low complexity" evidence="1">
    <location>
        <begin position="376"/>
        <end position="394"/>
    </location>
</feature>
<reference evidence="3 4" key="1">
    <citation type="journal article" date="2014" name="Nat. Commun.">
        <title>Klebsormidium flaccidum genome reveals primary factors for plant terrestrial adaptation.</title>
        <authorList>
            <person name="Hori K."/>
            <person name="Maruyama F."/>
            <person name="Fujisawa T."/>
            <person name="Togashi T."/>
            <person name="Yamamoto N."/>
            <person name="Seo M."/>
            <person name="Sato S."/>
            <person name="Yamada T."/>
            <person name="Mori H."/>
            <person name="Tajima N."/>
            <person name="Moriyama T."/>
            <person name="Ikeuchi M."/>
            <person name="Watanabe M."/>
            <person name="Wada H."/>
            <person name="Kobayashi K."/>
            <person name="Saito M."/>
            <person name="Masuda T."/>
            <person name="Sasaki-Sekimoto Y."/>
            <person name="Mashiguchi K."/>
            <person name="Awai K."/>
            <person name="Shimojima M."/>
            <person name="Masuda S."/>
            <person name="Iwai M."/>
            <person name="Nobusawa T."/>
            <person name="Narise T."/>
            <person name="Kondo S."/>
            <person name="Saito H."/>
            <person name="Sato R."/>
            <person name="Murakawa M."/>
            <person name="Ihara Y."/>
            <person name="Oshima-Yamada Y."/>
            <person name="Ohtaka K."/>
            <person name="Satoh M."/>
            <person name="Sonobe K."/>
            <person name="Ishii M."/>
            <person name="Ohtani R."/>
            <person name="Kanamori-Sato M."/>
            <person name="Honoki R."/>
            <person name="Miyazaki D."/>
            <person name="Mochizuki H."/>
            <person name="Umetsu J."/>
            <person name="Higashi K."/>
            <person name="Shibata D."/>
            <person name="Kamiya Y."/>
            <person name="Sato N."/>
            <person name="Nakamura Y."/>
            <person name="Tabata S."/>
            <person name="Ida S."/>
            <person name="Kurokawa K."/>
            <person name="Ohta H."/>
        </authorList>
    </citation>
    <scope>NUCLEOTIDE SEQUENCE [LARGE SCALE GENOMIC DNA]</scope>
    <source>
        <strain evidence="3 4">NIES-2285</strain>
    </source>
</reference>
<dbReference type="InterPro" id="IPR006456">
    <property type="entry name" value="ZF_HD_homeobox_Cys/His_dimer"/>
</dbReference>
<dbReference type="OrthoDB" id="682018at2759"/>
<dbReference type="PROSITE" id="PS51523">
    <property type="entry name" value="ZF_HD_DIMER"/>
    <property type="match status" value="1"/>
</dbReference>
<dbReference type="InterPro" id="IPR016181">
    <property type="entry name" value="Acyl_CoA_acyltransferase"/>
</dbReference>
<feature type="compositionally biased region" description="Basic and acidic residues" evidence="1">
    <location>
        <begin position="111"/>
        <end position="129"/>
    </location>
</feature>
<dbReference type="Gene3D" id="3.40.630.30">
    <property type="match status" value="1"/>
</dbReference>
<proteinExistence type="predicted"/>
<evidence type="ECO:0000259" key="2">
    <source>
        <dbReference type="PROSITE" id="PS51523"/>
    </source>
</evidence>
<gene>
    <name evidence="3" type="ORF">KFL_001440110</name>
</gene>
<name>A0A1Y1HYQ6_KLENI</name>
<feature type="compositionally biased region" description="Low complexity" evidence="1">
    <location>
        <begin position="163"/>
        <end position="172"/>
    </location>
</feature>
<feature type="region of interest" description="Disordered" evidence="1">
    <location>
        <begin position="335"/>
        <end position="355"/>
    </location>
</feature>
<feature type="region of interest" description="Disordered" evidence="1">
    <location>
        <begin position="65"/>
        <end position="172"/>
    </location>
</feature>
<dbReference type="EMBL" id="DF237093">
    <property type="protein sequence ID" value="GAQ83323.1"/>
    <property type="molecule type" value="Genomic_DNA"/>
</dbReference>
<feature type="region of interest" description="Disordered" evidence="1">
    <location>
        <begin position="372"/>
        <end position="404"/>
    </location>
</feature>
<feature type="domain" description="ZF-HD dimerization-type" evidence="2">
    <location>
        <begin position="4"/>
        <end position="49"/>
    </location>
</feature>
<protein>
    <recommendedName>
        <fullName evidence="2">ZF-HD dimerization-type domain-containing protein</fullName>
    </recommendedName>
</protein>
<evidence type="ECO:0000313" key="4">
    <source>
        <dbReference type="Proteomes" id="UP000054558"/>
    </source>
</evidence>
<keyword evidence="4" id="KW-1185">Reference proteome</keyword>
<evidence type="ECO:0000256" key="1">
    <source>
        <dbReference type="SAM" id="MobiDB-lite"/>
    </source>
</evidence>
<sequence length="644" mass="67549">MVQLGKCLRVKGVGNGVTSIDGCQAFSPRPKKPEKCAACGCHASFHQRLDGSGAYTSADAGAGVPGPVAASSQPPELAILPKRGQVSARGVARGGARKQRSARVPKTGGVRAEKAGAEVEKAGGGDAEKPAAANRPKRGPGSRGGKVVVRGAGRGRKSKQLVKADGGASGGKSAESVVVEEFRRGSKIGEQLLRKVTSVKGPASKKMEGDAYMGPGSRMLTISRKAARLGLTVDHVAPKVGKGEVDEFTITEAAAKLGMNLDVRIPGEENATSLQRARTIAAKAKGLGLVLPEKPTEEGGVGTAVPGFAKASAAMSGSIVVGTGIVDLTAEGEAQGAGTKRRAAEEIAGDEKKARPNFGGRVEAWMKAALQKSWEQEGGSAQQSGEEGEAGSSADSMDALGQEGMGRGDADLGVGLSGLVVGQVGVRTAGKAGAAVTEPKKFGDGILFARKTLADLLSEKAWLEKDLAFQEVDFQNKHLFFLRSKLTAKGVIDMYDARLSTRIVVAYLGGHEKDLAAVKQPVGTVRVVTQRPFPCEKKPLVAEWIESKNGSNVAEVSHLLALQEYRNGSVSVPLLAYAYMRILKPADVKYVVIVTQQKLVERYLMKHFLFLGFEFIEQTGNGECVLALDLEKAVGLLYGPWRFT</sequence>
<organism evidence="3 4">
    <name type="scientific">Klebsormidium nitens</name>
    <name type="common">Green alga</name>
    <name type="synonym">Ulothrix nitens</name>
    <dbReference type="NCBI Taxonomy" id="105231"/>
    <lineage>
        <taxon>Eukaryota</taxon>
        <taxon>Viridiplantae</taxon>
        <taxon>Streptophyta</taxon>
        <taxon>Klebsormidiophyceae</taxon>
        <taxon>Klebsormidiales</taxon>
        <taxon>Klebsormidiaceae</taxon>
        <taxon>Klebsormidium</taxon>
    </lineage>
</organism>